<evidence type="ECO:0000256" key="8">
    <source>
        <dbReference type="SAM" id="MobiDB-lite"/>
    </source>
</evidence>
<evidence type="ECO:0000256" key="3">
    <source>
        <dbReference type="ARBA" id="ARBA00016507"/>
    </source>
</evidence>
<dbReference type="InterPro" id="IPR018035">
    <property type="entry name" value="Flagellar_FliH/T3SS_HrpE"/>
</dbReference>
<comment type="similarity">
    <text evidence="2">Belongs to the FliH family.</text>
</comment>
<evidence type="ECO:0000313" key="10">
    <source>
        <dbReference type="EMBL" id="KIX16038.1"/>
    </source>
</evidence>
<comment type="function">
    <text evidence="1">Needed for flagellar regrowth and assembly.</text>
</comment>
<evidence type="ECO:0000256" key="4">
    <source>
        <dbReference type="ARBA" id="ARBA00022448"/>
    </source>
</evidence>
<evidence type="ECO:0000256" key="6">
    <source>
        <dbReference type="ARBA" id="ARBA00022927"/>
    </source>
</evidence>
<feature type="region of interest" description="Disordered" evidence="8">
    <location>
        <begin position="266"/>
        <end position="285"/>
    </location>
</feature>
<dbReference type="PANTHER" id="PTHR34982:SF1">
    <property type="entry name" value="FLAGELLAR ASSEMBLY PROTEIN FLIH"/>
    <property type="match status" value="1"/>
</dbReference>
<feature type="domain" description="Flagellar assembly protein FliH/Type III secretion system HrpE" evidence="9">
    <location>
        <begin position="111"/>
        <end position="238"/>
    </location>
</feature>
<dbReference type="GO" id="GO:0015031">
    <property type="term" value="P:protein transport"/>
    <property type="evidence" value="ECO:0007669"/>
    <property type="project" value="UniProtKB-KW"/>
</dbReference>
<keyword evidence="4" id="KW-0813">Transport</keyword>
<protein>
    <recommendedName>
        <fullName evidence="3">Flagellar assembly protein FliH</fullName>
    </recommendedName>
</protein>
<proteinExistence type="inferred from homology"/>
<name>A0A0D2I0Q3_9BACT</name>
<keyword evidence="5" id="KW-1005">Bacterial flagellum biogenesis</keyword>
<feature type="compositionally biased region" description="Low complexity" evidence="8">
    <location>
        <begin position="21"/>
        <end position="32"/>
    </location>
</feature>
<keyword evidence="7" id="KW-1006">Bacterial flagellum protein export</keyword>
<keyword evidence="11" id="KW-1185">Reference proteome</keyword>
<comment type="caution">
    <text evidence="10">The sequence shown here is derived from an EMBL/GenBank/DDBJ whole genome shotgun (WGS) entry which is preliminary data.</text>
</comment>
<dbReference type="Proteomes" id="UP000032233">
    <property type="component" value="Unassembled WGS sequence"/>
</dbReference>
<dbReference type="PANTHER" id="PTHR34982">
    <property type="entry name" value="YOP PROTEINS TRANSLOCATION PROTEIN L"/>
    <property type="match status" value="1"/>
</dbReference>
<dbReference type="OrthoDB" id="9786263at2"/>
<dbReference type="InterPro" id="IPR051472">
    <property type="entry name" value="T3SS_Stator/FliH"/>
</dbReference>
<dbReference type="Pfam" id="PF02108">
    <property type="entry name" value="FliH"/>
    <property type="match status" value="1"/>
</dbReference>
<evidence type="ECO:0000259" key="9">
    <source>
        <dbReference type="Pfam" id="PF02108"/>
    </source>
</evidence>
<evidence type="ECO:0000256" key="2">
    <source>
        <dbReference type="ARBA" id="ARBA00006602"/>
    </source>
</evidence>
<sequence length="285" mass="31800">MPSSNTRDQARPFQLEEMELPQSSQSKQPAQANGQEDLDKPQFHPLFSETVEEDPREVAQKEAKRITQKAEAALTEAQSQAEQIRKDAYEQGYQQGTKEGMAACQARLEAALDNLNRSLNALDRLKTGILHGMESEVLALILAVLDRIFLTPEAFPKHLIHQVVREAVNQLSEAEKLTVKLSQADITFVKEIQPELLQQTEELTHLKLVADPNLHPGDCLVESPISKVDATLATRRKRVISLLEETFQQGGALDLAAALERERPAPSLPADNFNLDSPDLDLEDW</sequence>
<dbReference type="GO" id="GO:0044781">
    <property type="term" value="P:bacterial-type flagellum organization"/>
    <property type="evidence" value="ECO:0007669"/>
    <property type="project" value="UniProtKB-KW"/>
</dbReference>
<evidence type="ECO:0000313" key="11">
    <source>
        <dbReference type="Proteomes" id="UP000032233"/>
    </source>
</evidence>
<gene>
    <name evidence="10" type="ORF">X474_00430</name>
</gene>
<organism evidence="10 11">
    <name type="scientific">Dethiosulfatarculus sandiegensis</name>
    <dbReference type="NCBI Taxonomy" id="1429043"/>
    <lineage>
        <taxon>Bacteria</taxon>
        <taxon>Pseudomonadati</taxon>
        <taxon>Thermodesulfobacteriota</taxon>
        <taxon>Desulfarculia</taxon>
        <taxon>Desulfarculales</taxon>
        <taxon>Desulfarculaceae</taxon>
        <taxon>Dethiosulfatarculus</taxon>
    </lineage>
</organism>
<evidence type="ECO:0000256" key="1">
    <source>
        <dbReference type="ARBA" id="ARBA00003041"/>
    </source>
</evidence>
<accession>A0A0D2I0Q3</accession>
<dbReference type="RefSeq" id="WP_044346084.1">
    <property type="nucleotide sequence ID" value="NZ_AZAC01000001.1"/>
</dbReference>
<reference evidence="10 11" key="1">
    <citation type="submission" date="2013-11" db="EMBL/GenBank/DDBJ databases">
        <title>Metagenomic analysis of a methanogenic consortium involved in long chain n-alkane degradation.</title>
        <authorList>
            <person name="Davidova I.A."/>
            <person name="Callaghan A.V."/>
            <person name="Wawrik B."/>
            <person name="Pruitt S."/>
            <person name="Marks C."/>
            <person name="Duncan K.E."/>
            <person name="Suflita J.M."/>
        </authorList>
    </citation>
    <scope>NUCLEOTIDE SEQUENCE [LARGE SCALE GENOMIC DNA]</scope>
    <source>
        <strain evidence="10 11">SPR</strain>
    </source>
</reference>
<evidence type="ECO:0000256" key="5">
    <source>
        <dbReference type="ARBA" id="ARBA00022795"/>
    </source>
</evidence>
<dbReference type="EMBL" id="AZAC01000001">
    <property type="protein sequence ID" value="KIX16038.1"/>
    <property type="molecule type" value="Genomic_DNA"/>
</dbReference>
<dbReference type="InParanoid" id="A0A0D2I0Q3"/>
<dbReference type="STRING" id="1429043.X474_00430"/>
<keyword evidence="6" id="KW-0653">Protein transport</keyword>
<feature type="region of interest" description="Disordered" evidence="8">
    <location>
        <begin position="1"/>
        <end position="57"/>
    </location>
</feature>
<dbReference type="AlphaFoldDB" id="A0A0D2I0Q3"/>
<evidence type="ECO:0000256" key="7">
    <source>
        <dbReference type="ARBA" id="ARBA00023225"/>
    </source>
</evidence>
<dbReference type="GO" id="GO:0005829">
    <property type="term" value="C:cytosol"/>
    <property type="evidence" value="ECO:0007669"/>
    <property type="project" value="TreeGrafter"/>
</dbReference>